<dbReference type="Pfam" id="PF01320">
    <property type="entry name" value="Colicin_Pyocin"/>
    <property type="match status" value="1"/>
</dbReference>
<organism evidence="3 4">
    <name type="scientific">Enterovibrio gelatinilyticus</name>
    <dbReference type="NCBI Taxonomy" id="2899819"/>
    <lineage>
        <taxon>Bacteria</taxon>
        <taxon>Pseudomonadati</taxon>
        <taxon>Pseudomonadota</taxon>
        <taxon>Gammaproteobacteria</taxon>
        <taxon>Vibrionales</taxon>
        <taxon>Vibrionaceae</taxon>
        <taxon>Enterovibrio</taxon>
    </lineage>
</organism>
<comment type="caution">
    <text evidence="3">The sequence shown here is derived from an EMBL/GenBank/DDBJ whole genome shotgun (WGS) entry which is preliminary data.</text>
</comment>
<gene>
    <name evidence="3" type="ORF">LRP50_12330</name>
</gene>
<evidence type="ECO:0000256" key="2">
    <source>
        <dbReference type="ARBA" id="ARBA00023025"/>
    </source>
</evidence>
<dbReference type="SUPFAM" id="SSF47345">
    <property type="entry name" value="Colicin E immunity proteins"/>
    <property type="match status" value="1"/>
</dbReference>
<dbReference type="PRINTS" id="PR01299">
    <property type="entry name" value="PYOCIN"/>
</dbReference>
<dbReference type="CDD" id="cd16363">
    <property type="entry name" value="Col_Im_like"/>
    <property type="match status" value="1"/>
</dbReference>
<evidence type="ECO:0000256" key="1">
    <source>
        <dbReference type="ARBA" id="ARBA00009346"/>
    </source>
</evidence>
<dbReference type="InterPro" id="IPR035900">
    <property type="entry name" value="Colicin_E_sf"/>
</dbReference>
<keyword evidence="4" id="KW-1185">Reference proteome</keyword>
<sequence length="85" mass="9884">MKNSLLDYTEQEFLDLLVNSYDDDFPDDDLDRLVYFFNQSIAHPRGSSLLTHPTIVGIEDSPEAIIAELKRWYTEQGKPCFKEDI</sequence>
<dbReference type="RefSeq" id="WP_274164767.1">
    <property type="nucleotide sequence ID" value="NZ_JAJUBC010000012.1"/>
</dbReference>
<dbReference type="Proteomes" id="UP001149400">
    <property type="component" value="Unassembled WGS sequence"/>
</dbReference>
<name>A0ABT5R0X2_9GAMM</name>
<dbReference type="InterPro" id="IPR000290">
    <property type="entry name" value="Colicin_pyocin"/>
</dbReference>
<protein>
    <submittedName>
        <fullName evidence="3">Bacteriocin immunity protein</fullName>
    </submittedName>
</protein>
<keyword evidence="2" id="KW-0079">Bacteriocin immunity</keyword>
<reference evidence="3" key="1">
    <citation type="submission" date="2021-12" db="EMBL/GenBank/DDBJ databases">
        <title>Enterovibrio ZSDZ35 sp. nov. and Enterovibrio ZSDZ42 sp. nov., isolated from coastal seawater in Qingdao.</title>
        <authorList>
            <person name="Zhang P."/>
        </authorList>
    </citation>
    <scope>NUCLEOTIDE SEQUENCE</scope>
    <source>
        <strain evidence="3">ZSDZ42</strain>
    </source>
</reference>
<evidence type="ECO:0000313" key="4">
    <source>
        <dbReference type="Proteomes" id="UP001149400"/>
    </source>
</evidence>
<accession>A0ABT5R0X2</accession>
<proteinExistence type="inferred from homology"/>
<comment type="similarity">
    <text evidence="1">Belongs to the colicins ColE2/ColE8/ColE9 and pyocins S1/S2 family.</text>
</comment>
<dbReference type="EMBL" id="JAJUBC010000012">
    <property type="protein sequence ID" value="MDD1793922.1"/>
    <property type="molecule type" value="Genomic_DNA"/>
</dbReference>
<dbReference type="Gene3D" id="1.10.1200.20">
    <property type="entry name" value="Colicin E immunity protein"/>
    <property type="match status" value="1"/>
</dbReference>
<evidence type="ECO:0000313" key="3">
    <source>
        <dbReference type="EMBL" id="MDD1793922.1"/>
    </source>
</evidence>